<dbReference type="EMBL" id="NCVQ01000005">
    <property type="protein sequence ID" value="PWZ29725.1"/>
    <property type="molecule type" value="Genomic_DNA"/>
</dbReference>
<name>A0A3L6F9A1_MAIZE</name>
<gene>
    <name evidence="1" type="ORF">Zm00014a_005316</name>
</gene>
<sequence length="22" mass="2607">IPLYSILTREEFNPLQFPSIQT</sequence>
<organism evidence="1 2">
    <name type="scientific">Zea mays</name>
    <name type="common">Maize</name>
    <dbReference type="NCBI Taxonomy" id="4577"/>
    <lineage>
        <taxon>Eukaryota</taxon>
        <taxon>Viridiplantae</taxon>
        <taxon>Streptophyta</taxon>
        <taxon>Embryophyta</taxon>
        <taxon>Tracheophyta</taxon>
        <taxon>Spermatophyta</taxon>
        <taxon>Magnoliopsida</taxon>
        <taxon>Liliopsida</taxon>
        <taxon>Poales</taxon>
        <taxon>Poaceae</taxon>
        <taxon>PACMAD clade</taxon>
        <taxon>Panicoideae</taxon>
        <taxon>Andropogonodae</taxon>
        <taxon>Andropogoneae</taxon>
        <taxon>Tripsacinae</taxon>
        <taxon>Zea</taxon>
    </lineage>
</organism>
<comment type="caution">
    <text evidence="1">The sequence shown here is derived from an EMBL/GenBank/DDBJ whole genome shotgun (WGS) entry which is preliminary data.</text>
</comment>
<reference evidence="1 2" key="1">
    <citation type="journal article" date="2018" name="Nat. Genet.">
        <title>Extensive intraspecific gene order and gene structural variations between Mo17 and other maize genomes.</title>
        <authorList>
            <person name="Sun S."/>
            <person name="Zhou Y."/>
            <person name="Chen J."/>
            <person name="Shi J."/>
            <person name="Zhao H."/>
            <person name="Zhao H."/>
            <person name="Song W."/>
            <person name="Zhang M."/>
            <person name="Cui Y."/>
            <person name="Dong X."/>
            <person name="Liu H."/>
            <person name="Ma X."/>
            <person name="Jiao Y."/>
            <person name="Wang B."/>
            <person name="Wei X."/>
            <person name="Stein J.C."/>
            <person name="Glaubitz J.C."/>
            <person name="Lu F."/>
            <person name="Yu G."/>
            <person name="Liang C."/>
            <person name="Fengler K."/>
            <person name="Li B."/>
            <person name="Rafalski A."/>
            <person name="Schnable P.S."/>
            <person name="Ware D.H."/>
            <person name="Buckler E.S."/>
            <person name="Lai J."/>
        </authorList>
    </citation>
    <scope>NUCLEOTIDE SEQUENCE [LARGE SCALE GENOMIC DNA]</scope>
    <source>
        <strain evidence="2">cv. Missouri 17</strain>
        <tissue evidence="1">Seedling</tissue>
    </source>
</reference>
<feature type="non-terminal residue" evidence="1">
    <location>
        <position position="1"/>
    </location>
</feature>
<dbReference type="AlphaFoldDB" id="A0A3L6F9A1"/>
<dbReference type="Proteomes" id="UP000251960">
    <property type="component" value="Chromosome 4"/>
</dbReference>
<protein>
    <submittedName>
        <fullName evidence="1">Uncharacterized protein</fullName>
    </submittedName>
</protein>
<evidence type="ECO:0000313" key="2">
    <source>
        <dbReference type="Proteomes" id="UP000251960"/>
    </source>
</evidence>
<proteinExistence type="predicted"/>
<accession>A0A3L6F9A1</accession>
<evidence type="ECO:0000313" key="1">
    <source>
        <dbReference type="EMBL" id="PWZ29725.1"/>
    </source>
</evidence>